<gene>
    <name evidence="1" type="ORF">Tci_006571</name>
</gene>
<dbReference type="AlphaFoldDB" id="A0A6L2JC33"/>
<reference evidence="1" key="1">
    <citation type="journal article" date="2019" name="Sci. Rep.">
        <title>Draft genome of Tanacetum cinerariifolium, the natural source of mosquito coil.</title>
        <authorList>
            <person name="Yamashiro T."/>
            <person name="Shiraishi A."/>
            <person name="Satake H."/>
            <person name="Nakayama K."/>
        </authorList>
    </citation>
    <scope>NUCLEOTIDE SEQUENCE</scope>
</reference>
<dbReference type="Pfam" id="PF08284">
    <property type="entry name" value="RVP_2"/>
    <property type="match status" value="1"/>
</dbReference>
<keyword evidence="1" id="KW-0808">Transferase</keyword>
<protein>
    <submittedName>
        <fullName evidence="1">Reverse transcriptase domain-containing protein</fullName>
    </submittedName>
</protein>
<keyword evidence="1" id="KW-0548">Nucleotidyltransferase</keyword>
<sequence length="844" mass="94564">MMIVMDQTGEAVVTTTAAATTTTLATTTGIPVMGVTKETGVSSPTDLSILVFSSPGFPLRATPTRSVLHTQESVVELLADKKPGASGRVFTITEDHAAKTSGTITGTLFIYGHAVFVLFDMGATHSVISSVFASCVTTTPTLLDHPIISEFPDVFPDEHPGIPLVREEPSYNQNYDDNYYLHESPSVPCCDYCGGFHETLQCQPMNHNIDFSEVPEQKKHKMEDTMLELVKIYQEKEFLCIHDYVDNLIESALDSKLLLINSNSQHLDKKEQEVKNVVEQPAERGNRKPGHSLSMGYEHLSITLETESDEVTESNAENLLPIPSKCKVTLEDEIECDMPAKDVCSPVFTTFSNPLFKDNVNFDSSDDESLPDEDVPEEEFKIYSNPLCDEDKINSDKLDPHCFNVESDFVESLINRDTFIDFSSKFDFSELNAEIADTIIESYSLLPIPVQDGNSQQEEIDIVTETDDVLPPSIENFADDPEGYIRFLEELLIDDSILSDELSDANFEKNPLIQRPPPKPPDVETDTGEEIAVVMINKDKFDDDYQIFMFDKVFSLLSAESEDTIFNPEADTFIAIDDEPISSNIDATYYDLEGDILILEALLNNDPKPLSNQKDIFPTLHKDLKVVEPKNQSFEEDEPPEVELKELPPHLEYAFLGSLQPISSNIDATYYDPEGDILILEALLNNDPKPLSNQKDLFSTLHKDLKVVEPKNQSVEDEPPEVELKELPPHLEYAFLGDNGKWPVIVAKDLSSKEKTALINVLKTRKKVIAWKLTDIKGIDPEFCSHKILLEEDYSPKPLGESHSLCTQEGGMTVIKNNENKLVPTRLVTGWRVCIDYRKLNEAT</sequence>
<proteinExistence type="predicted"/>
<evidence type="ECO:0000313" key="1">
    <source>
        <dbReference type="EMBL" id="GEU34593.1"/>
    </source>
</evidence>
<keyword evidence="1" id="KW-0695">RNA-directed DNA polymerase</keyword>
<accession>A0A6L2JC33</accession>
<name>A0A6L2JC33_TANCI</name>
<comment type="caution">
    <text evidence="1">The sequence shown here is derived from an EMBL/GenBank/DDBJ whole genome shotgun (WGS) entry which is preliminary data.</text>
</comment>
<dbReference type="EMBL" id="BKCJ010000594">
    <property type="protein sequence ID" value="GEU34593.1"/>
    <property type="molecule type" value="Genomic_DNA"/>
</dbReference>
<feature type="non-terminal residue" evidence="1">
    <location>
        <position position="844"/>
    </location>
</feature>
<dbReference type="GO" id="GO:0003964">
    <property type="term" value="F:RNA-directed DNA polymerase activity"/>
    <property type="evidence" value="ECO:0007669"/>
    <property type="project" value="UniProtKB-KW"/>
</dbReference>
<organism evidence="1">
    <name type="scientific">Tanacetum cinerariifolium</name>
    <name type="common">Dalmatian daisy</name>
    <name type="synonym">Chrysanthemum cinerariifolium</name>
    <dbReference type="NCBI Taxonomy" id="118510"/>
    <lineage>
        <taxon>Eukaryota</taxon>
        <taxon>Viridiplantae</taxon>
        <taxon>Streptophyta</taxon>
        <taxon>Embryophyta</taxon>
        <taxon>Tracheophyta</taxon>
        <taxon>Spermatophyta</taxon>
        <taxon>Magnoliopsida</taxon>
        <taxon>eudicotyledons</taxon>
        <taxon>Gunneridae</taxon>
        <taxon>Pentapetalae</taxon>
        <taxon>asterids</taxon>
        <taxon>campanulids</taxon>
        <taxon>Asterales</taxon>
        <taxon>Asteraceae</taxon>
        <taxon>Asteroideae</taxon>
        <taxon>Anthemideae</taxon>
        <taxon>Anthemidinae</taxon>
        <taxon>Tanacetum</taxon>
    </lineage>
</organism>